<reference evidence="1 2" key="1">
    <citation type="journal article" date="2022" name="Microbiol. Resour. Announc.">
        <title>Complete Genome Sequence of Mesorhizobium ciceri Strain R30, a Rhizobium Used as a Commercial Inoculant for Chickpea in Argentina.</title>
        <authorList>
            <person name="Foresto E."/>
            <person name="Revale S."/>
            <person name="Primo E."/>
            <person name="Nievas F."/>
            <person name="Carezzano E."/>
            <person name="Puente M."/>
            <person name="Alzari P."/>
            <person name="Mart M."/>
            <person name="Ben-Assaya M."/>
            <person name="Mornico D."/>
            <person name="Santoro M."/>
            <person name="Mart F."/>
            <person name="Giordano W."/>
            <person name="Bogino P."/>
        </authorList>
    </citation>
    <scope>NUCLEOTIDE SEQUENCE [LARGE SCALE GENOMIC DNA]</scope>
    <source>
        <strain evidence="1 2">R30</strain>
    </source>
</reference>
<dbReference type="Proteomes" id="UP001060070">
    <property type="component" value="Plasmid unnamed"/>
</dbReference>
<name>A0AB38TJR5_9HYPH</name>
<keyword evidence="1" id="KW-0614">Plasmid</keyword>
<gene>
    <name evidence="1" type="ORF">LRP29_31330</name>
</gene>
<dbReference type="RefSeq" id="WP_206521663.1">
    <property type="nucleotide sequence ID" value="NZ_CP088148.1"/>
</dbReference>
<proteinExistence type="predicted"/>
<geneLocation type="plasmid" evidence="1 2">
    <name>unnamed</name>
</geneLocation>
<organism evidence="1 2">
    <name type="scientific">Mesorhizobium ciceri</name>
    <dbReference type="NCBI Taxonomy" id="39645"/>
    <lineage>
        <taxon>Bacteria</taxon>
        <taxon>Pseudomonadati</taxon>
        <taxon>Pseudomonadota</taxon>
        <taxon>Alphaproteobacteria</taxon>
        <taxon>Hyphomicrobiales</taxon>
        <taxon>Phyllobacteriaceae</taxon>
        <taxon>Mesorhizobium</taxon>
    </lineage>
</organism>
<dbReference type="AlphaFoldDB" id="A0AB38TJR5"/>
<keyword evidence="2" id="KW-1185">Reference proteome</keyword>
<accession>A0AB38TJR5</accession>
<evidence type="ECO:0000313" key="2">
    <source>
        <dbReference type="Proteomes" id="UP001060070"/>
    </source>
</evidence>
<dbReference type="EMBL" id="CP088148">
    <property type="protein sequence ID" value="UTU55215.1"/>
    <property type="molecule type" value="Genomic_DNA"/>
</dbReference>
<sequence length="278" mass="31335">MLEEKKRCWRLNYAREFHLDVSPTIVNPGCSNGGELVPDKSLSEFKPTNPKGYRALFEERASMQPRLKVRKAIASDRQANIEPFPVHMRAKGILRRTVQLLKRHRDIYFFEIEADIAPISIVITTLAAQAYECCVNTFTFDSELDVVIATIRMMPHFIDRPFVNGKLMYVVANETTVGENFAERWNKEPQRATAFSAWHAKALADFENLAELEGLDRITKKLGDSYGKTVVARVMDARTEQVSGARASQKLFVTPMVGLTLTNSAAATAVPKNTYFGE</sequence>
<protein>
    <submittedName>
        <fullName evidence="1">Nucleotidyltransferase</fullName>
    </submittedName>
</protein>
<evidence type="ECO:0000313" key="1">
    <source>
        <dbReference type="EMBL" id="UTU55215.1"/>
    </source>
</evidence>